<dbReference type="Pfam" id="PF02770">
    <property type="entry name" value="Acyl-CoA_dh_M"/>
    <property type="match status" value="1"/>
</dbReference>
<comment type="caution">
    <text evidence="10">The sequence shown here is derived from an EMBL/GenBank/DDBJ whole genome shotgun (WGS) entry which is preliminary data.</text>
</comment>
<evidence type="ECO:0000256" key="1">
    <source>
        <dbReference type="ARBA" id="ARBA00001974"/>
    </source>
</evidence>
<evidence type="ECO:0000256" key="2">
    <source>
        <dbReference type="ARBA" id="ARBA00009347"/>
    </source>
</evidence>
<sequence>MTPADTRSEVAAEFAAWLTAFLPADYYGERYRHYRWDLGLRRDYQRAAFEAGWLQPTWPPEHGGRSLGLREAMEIRLEAALRSAPKLPNIAGPNVVAPAIRQFGTPEQIDRLLVPLLRGDEWWALGMSEPEAGSDFAGLRTRAELDAPDSTVFRVNGHKIWTTQAHLSRWCTLYARTDPAAPKHRGISCLILDLNSPGVTITPIRMASISDETFCEIFLDDVEIPVTNLLGPYHGGWQVALSSLRHERQMIWIMNWVEIHRGLDSIRRMRERACLHANTPSGAVQMRTLADEVTTGEDIFAELGSLLADAEALRATGYRALHNELAGRPAPEADILKLLGSVTLQRVWELSAVAAGPDSVADPDLLFERQDALAATIYGGTSEIQRNIIGERVLGLPKG</sequence>
<evidence type="ECO:0000256" key="5">
    <source>
        <dbReference type="ARBA" id="ARBA00023002"/>
    </source>
</evidence>
<comment type="similarity">
    <text evidence="2 6">Belongs to the acyl-CoA dehydrogenase family.</text>
</comment>
<dbReference type="Gene3D" id="1.10.540.10">
    <property type="entry name" value="Acyl-CoA dehydrogenase/oxidase, N-terminal domain"/>
    <property type="match status" value="1"/>
</dbReference>
<protein>
    <submittedName>
        <fullName evidence="10">Acyl-CoA dehydrogenase</fullName>
    </submittedName>
</protein>
<evidence type="ECO:0000259" key="7">
    <source>
        <dbReference type="Pfam" id="PF00441"/>
    </source>
</evidence>
<feature type="domain" description="Acyl-CoA oxidase/dehydrogenase middle" evidence="8">
    <location>
        <begin position="124"/>
        <end position="222"/>
    </location>
</feature>
<dbReference type="InterPro" id="IPR052161">
    <property type="entry name" value="Mycobact_Acyl-CoA_DH"/>
</dbReference>
<dbReference type="Proteomes" id="UP000465361">
    <property type="component" value="Unassembled WGS sequence"/>
</dbReference>
<keyword evidence="11" id="KW-1185">Reference proteome</keyword>
<dbReference type="InterPro" id="IPR009075">
    <property type="entry name" value="AcylCo_DH/oxidase_C"/>
</dbReference>
<evidence type="ECO:0000256" key="4">
    <source>
        <dbReference type="ARBA" id="ARBA00022827"/>
    </source>
</evidence>
<gene>
    <name evidence="10" type="ORF">MBOT_26000</name>
</gene>
<dbReference type="Pfam" id="PF02771">
    <property type="entry name" value="Acyl-CoA_dh_N"/>
    <property type="match status" value="1"/>
</dbReference>
<keyword evidence="4 6" id="KW-0274">FAD</keyword>
<feature type="domain" description="Acyl-CoA dehydrogenase/oxidase C-terminal" evidence="7">
    <location>
        <begin position="235"/>
        <end position="394"/>
    </location>
</feature>
<proteinExistence type="inferred from homology"/>
<dbReference type="Pfam" id="PF00441">
    <property type="entry name" value="Acyl-CoA_dh_1"/>
    <property type="match status" value="1"/>
</dbReference>
<dbReference type="SUPFAM" id="SSF47203">
    <property type="entry name" value="Acyl-CoA dehydrogenase C-terminal domain-like"/>
    <property type="match status" value="1"/>
</dbReference>
<dbReference type="InterPro" id="IPR037069">
    <property type="entry name" value="AcylCoA_DH/ox_N_sf"/>
</dbReference>
<dbReference type="GO" id="GO:0005886">
    <property type="term" value="C:plasma membrane"/>
    <property type="evidence" value="ECO:0007669"/>
    <property type="project" value="TreeGrafter"/>
</dbReference>
<evidence type="ECO:0000256" key="3">
    <source>
        <dbReference type="ARBA" id="ARBA00022630"/>
    </source>
</evidence>
<dbReference type="Gene3D" id="2.40.110.10">
    <property type="entry name" value="Butyryl-CoA Dehydrogenase, subunit A, domain 2"/>
    <property type="match status" value="1"/>
</dbReference>
<accession>A0A7I9XZJ0</accession>
<dbReference type="InterPro" id="IPR013786">
    <property type="entry name" value="AcylCoA_DH/ox_N"/>
</dbReference>
<comment type="cofactor">
    <cofactor evidence="1 6">
        <name>FAD</name>
        <dbReference type="ChEBI" id="CHEBI:57692"/>
    </cofactor>
</comment>
<evidence type="ECO:0000313" key="10">
    <source>
        <dbReference type="EMBL" id="GFG75235.1"/>
    </source>
</evidence>
<dbReference type="InterPro" id="IPR006089">
    <property type="entry name" value="Acyl-CoA_DH_CS"/>
</dbReference>
<name>A0A7I9XZJ0_9MYCO</name>
<dbReference type="InterPro" id="IPR046373">
    <property type="entry name" value="Acyl-CoA_Oxase/DH_mid-dom_sf"/>
</dbReference>
<feature type="domain" description="Acyl-CoA dehydrogenase/oxidase N-terminal" evidence="9">
    <location>
        <begin position="39"/>
        <end position="120"/>
    </location>
</feature>
<keyword evidence="5 6" id="KW-0560">Oxidoreductase</keyword>
<dbReference type="PANTHER" id="PTHR43292">
    <property type="entry name" value="ACYL-COA DEHYDROGENASE"/>
    <property type="match status" value="1"/>
</dbReference>
<evidence type="ECO:0000313" key="11">
    <source>
        <dbReference type="Proteomes" id="UP000465361"/>
    </source>
</evidence>
<dbReference type="InterPro" id="IPR036250">
    <property type="entry name" value="AcylCo_DH-like_C"/>
</dbReference>
<dbReference type="InterPro" id="IPR009100">
    <property type="entry name" value="AcylCoA_DH/oxidase_NM_dom_sf"/>
</dbReference>
<dbReference type="GO" id="GO:0050660">
    <property type="term" value="F:flavin adenine dinucleotide binding"/>
    <property type="evidence" value="ECO:0007669"/>
    <property type="project" value="InterPro"/>
</dbReference>
<dbReference type="PANTHER" id="PTHR43292:SF3">
    <property type="entry name" value="ACYL-COA DEHYDROGENASE FADE29"/>
    <property type="match status" value="1"/>
</dbReference>
<evidence type="ECO:0000256" key="6">
    <source>
        <dbReference type="RuleBase" id="RU362125"/>
    </source>
</evidence>
<reference evidence="10 11" key="1">
    <citation type="journal article" date="2019" name="Emerg. Microbes Infect.">
        <title>Comprehensive subspecies identification of 175 nontuberculous mycobacteria species based on 7547 genomic profiles.</title>
        <authorList>
            <person name="Matsumoto Y."/>
            <person name="Kinjo T."/>
            <person name="Motooka D."/>
            <person name="Nabeya D."/>
            <person name="Jung N."/>
            <person name="Uechi K."/>
            <person name="Horii T."/>
            <person name="Iida T."/>
            <person name="Fujita J."/>
            <person name="Nakamura S."/>
        </authorList>
    </citation>
    <scope>NUCLEOTIDE SEQUENCE [LARGE SCALE GENOMIC DNA]</scope>
    <source>
        <strain evidence="10 11">JCM 17322</strain>
    </source>
</reference>
<dbReference type="InterPro" id="IPR006091">
    <property type="entry name" value="Acyl-CoA_Oxase/DH_mid-dom"/>
</dbReference>
<dbReference type="PROSITE" id="PS00072">
    <property type="entry name" value="ACYL_COA_DH_1"/>
    <property type="match status" value="1"/>
</dbReference>
<dbReference type="SUPFAM" id="SSF56645">
    <property type="entry name" value="Acyl-CoA dehydrogenase NM domain-like"/>
    <property type="match status" value="1"/>
</dbReference>
<evidence type="ECO:0000259" key="9">
    <source>
        <dbReference type="Pfam" id="PF02771"/>
    </source>
</evidence>
<dbReference type="EMBL" id="BLKW01000004">
    <property type="protein sequence ID" value="GFG75235.1"/>
    <property type="molecule type" value="Genomic_DNA"/>
</dbReference>
<dbReference type="Gene3D" id="1.20.140.10">
    <property type="entry name" value="Butyryl-CoA Dehydrogenase, subunit A, domain 3"/>
    <property type="match status" value="1"/>
</dbReference>
<keyword evidence="3 6" id="KW-0285">Flavoprotein</keyword>
<evidence type="ECO:0000259" key="8">
    <source>
        <dbReference type="Pfam" id="PF02770"/>
    </source>
</evidence>
<organism evidence="10 11">
    <name type="scientific">Mycobacterium botniense</name>
    <dbReference type="NCBI Taxonomy" id="84962"/>
    <lineage>
        <taxon>Bacteria</taxon>
        <taxon>Bacillati</taxon>
        <taxon>Actinomycetota</taxon>
        <taxon>Actinomycetes</taxon>
        <taxon>Mycobacteriales</taxon>
        <taxon>Mycobacteriaceae</taxon>
        <taxon>Mycobacterium</taxon>
    </lineage>
</organism>
<dbReference type="GO" id="GO:0003995">
    <property type="term" value="F:acyl-CoA dehydrogenase activity"/>
    <property type="evidence" value="ECO:0007669"/>
    <property type="project" value="InterPro"/>
</dbReference>
<dbReference type="AlphaFoldDB" id="A0A7I9XZJ0"/>